<feature type="transmembrane region" description="Helical" evidence="6">
    <location>
        <begin position="325"/>
        <end position="352"/>
    </location>
</feature>
<keyword evidence="5 6" id="KW-0472">Membrane</keyword>
<dbReference type="Pfam" id="PF02687">
    <property type="entry name" value="FtsX"/>
    <property type="match status" value="2"/>
</dbReference>
<comment type="caution">
    <text evidence="9">The sequence shown here is derived from an EMBL/GenBank/DDBJ whole genome shotgun (WGS) entry which is preliminary data.</text>
</comment>
<evidence type="ECO:0000259" key="7">
    <source>
        <dbReference type="Pfam" id="PF02687"/>
    </source>
</evidence>
<evidence type="ECO:0000256" key="3">
    <source>
        <dbReference type="ARBA" id="ARBA00022692"/>
    </source>
</evidence>
<reference evidence="10" key="1">
    <citation type="submission" date="2021-03" db="EMBL/GenBank/DDBJ databases">
        <title>Assistant Professor.</title>
        <authorList>
            <person name="Huq M.A."/>
        </authorList>
    </citation>
    <scope>NUCLEOTIDE SEQUENCE [LARGE SCALE GENOMIC DNA]</scope>
    <source>
        <strain evidence="10">MAH-28</strain>
    </source>
</reference>
<feature type="transmembrane region" description="Helical" evidence="6">
    <location>
        <begin position="372"/>
        <end position="399"/>
    </location>
</feature>
<dbReference type="InterPro" id="IPR003838">
    <property type="entry name" value="ABC3_permease_C"/>
</dbReference>
<feature type="transmembrane region" description="Helical" evidence="6">
    <location>
        <begin position="708"/>
        <end position="736"/>
    </location>
</feature>
<feature type="domain" description="ABC3 transporter permease C-terminal" evidence="7">
    <location>
        <begin position="284"/>
        <end position="397"/>
    </location>
</feature>
<keyword evidence="4 6" id="KW-1133">Transmembrane helix</keyword>
<feature type="transmembrane region" description="Helical" evidence="6">
    <location>
        <begin position="420"/>
        <end position="441"/>
    </location>
</feature>
<keyword evidence="3 6" id="KW-0812">Transmembrane</keyword>
<dbReference type="PROSITE" id="PS51257">
    <property type="entry name" value="PROKAR_LIPOPROTEIN"/>
    <property type="match status" value="1"/>
</dbReference>
<evidence type="ECO:0000313" key="9">
    <source>
        <dbReference type="EMBL" id="MBO9151715.1"/>
    </source>
</evidence>
<feature type="domain" description="ABC3 transporter permease C-terminal" evidence="7">
    <location>
        <begin position="675"/>
        <end position="788"/>
    </location>
</feature>
<keyword evidence="10" id="KW-1185">Reference proteome</keyword>
<dbReference type="PANTHER" id="PTHR30572:SF18">
    <property type="entry name" value="ABC-TYPE MACROLIDE FAMILY EXPORT SYSTEM PERMEASE COMPONENT 2"/>
    <property type="match status" value="1"/>
</dbReference>
<evidence type="ECO:0000256" key="2">
    <source>
        <dbReference type="ARBA" id="ARBA00022475"/>
    </source>
</evidence>
<evidence type="ECO:0000256" key="4">
    <source>
        <dbReference type="ARBA" id="ARBA00022989"/>
    </source>
</evidence>
<gene>
    <name evidence="9" type="ORF">J7I43_05815</name>
</gene>
<dbReference type="InterPro" id="IPR050250">
    <property type="entry name" value="Macrolide_Exporter_MacB"/>
</dbReference>
<evidence type="ECO:0000256" key="1">
    <source>
        <dbReference type="ARBA" id="ARBA00004651"/>
    </source>
</evidence>
<dbReference type="PANTHER" id="PTHR30572">
    <property type="entry name" value="MEMBRANE COMPONENT OF TRANSPORTER-RELATED"/>
    <property type="match status" value="1"/>
</dbReference>
<name>A0ABS3YAL2_9BACT</name>
<proteinExistence type="predicted"/>
<feature type="domain" description="MacB-like periplasmic core" evidence="8">
    <location>
        <begin position="482"/>
        <end position="628"/>
    </location>
</feature>
<feature type="transmembrane region" description="Helical" evidence="6">
    <location>
        <begin position="756"/>
        <end position="778"/>
    </location>
</feature>
<evidence type="ECO:0000256" key="6">
    <source>
        <dbReference type="SAM" id="Phobius"/>
    </source>
</evidence>
<comment type="subcellular location">
    <subcellularLocation>
        <location evidence="1">Cell membrane</location>
        <topology evidence="1">Multi-pass membrane protein</topology>
    </subcellularLocation>
</comment>
<feature type="transmembrane region" description="Helical" evidence="6">
    <location>
        <begin position="672"/>
        <end position="696"/>
    </location>
</feature>
<sequence>MFRNHFKIALRNCWKFRTYTVINLAGLAIGLAACWVLLLYVGHELGYERFHRNADRICRLASHASWEGGKLNLATSSFNFGPVLQQDYPEIVSFTRVSGEAGGLLGNGERRLEVPAAIFADSTFLNIFTFPLLAGDEATALKTPRSVVLSESLARKLFGDPLQALGKTVTWDRNYAETVTGVMKDAPGQSHLHFEALRSMPADFTAGWQSFSIYTYLLLRPEADIKSLESKLQGFYPKYLQPHMGEGVDFHFELQPLKDIHLQSHLDYEISANGNIRVVYIFSLIAALILLIACINYMNISTARASVRVREVGVRKSLGSGRGQIARLFLTESVLITFTAAVLAAVLVSVSLPAFNAVSGMQLVIWNYGTGYTLLILFVFALFTGLAAGAYPALFMAGFETITALKGRMSMRFGNAGFRRVLVTFQFAVAVALIAASIVTWRQMMFVSGKDLGFAKDQVLTFHLHDETLRGRIPALREQLMKNPYVLNVSAVSNPIGGNNLGGNGFKATKNGELQSSVNTKEMMVDERFLETMDIPVVKGRNFSINKPGERYTAMLINETMAKALGFDDPVGEVLQFDVDTMVLSRRIIGVVKDFHTYSLQHKIAPMAMLMAPETTMEDNLYLRLDKTHIPEALRHIEKVYAAFEKNYPLSYQFLDENFSRQYRLENTQRRLFLAFTGLAIFIACMGLFGLAAFTAEQRTKEIGVRKVLGASIAHITALLAGGFLKLVLISVAIAVPLAWWAMSSWLKDFAYRIDLSWWMFAAAGAVALLIAFLTVGYQAVRAATANPADTLRAE</sequence>
<evidence type="ECO:0000256" key="5">
    <source>
        <dbReference type="ARBA" id="ARBA00023136"/>
    </source>
</evidence>
<protein>
    <submittedName>
        <fullName evidence="9">ABC transporter permease</fullName>
    </submittedName>
</protein>
<dbReference type="Pfam" id="PF12704">
    <property type="entry name" value="MacB_PCD"/>
    <property type="match status" value="2"/>
</dbReference>
<accession>A0ABS3YAL2</accession>
<evidence type="ECO:0000313" key="10">
    <source>
        <dbReference type="Proteomes" id="UP000679126"/>
    </source>
</evidence>
<evidence type="ECO:0000259" key="8">
    <source>
        <dbReference type="Pfam" id="PF12704"/>
    </source>
</evidence>
<feature type="transmembrane region" description="Helical" evidence="6">
    <location>
        <begin position="21"/>
        <end position="42"/>
    </location>
</feature>
<organism evidence="9 10">
    <name type="scientific">Chitinophaga chungangae</name>
    <dbReference type="NCBI Taxonomy" id="2821488"/>
    <lineage>
        <taxon>Bacteria</taxon>
        <taxon>Pseudomonadati</taxon>
        <taxon>Bacteroidota</taxon>
        <taxon>Chitinophagia</taxon>
        <taxon>Chitinophagales</taxon>
        <taxon>Chitinophagaceae</taxon>
        <taxon>Chitinophaga</taxon>
    </lineage>
</organism>
<dbReference type="RefSeq" id="WP_209144179.1">
    <property type="nucleotide sequence ID" value="NZ_JAGHKP010000001.1"/>
</dbReference>
<feature type="domain" description="MacB-like periplasmic core" evidence="8">
    <location>
        <begin position="20"/>
        <end position="233"/>
    </location>
</feature>
<dbReference type="EMBL" id="JAGHKP010000001">
    <property type="protein sequence ID" value="MBO9151715.1"/>
    <property type="molecule type" value="Genomic_DNA"/>
</dbReference>
<dbReference type="InterPro" id="IPR025857">
    <property type="entry name" value="MacB_PCD"/>
</dbReference>
<dbReference type="Proteomes" id="UP000679126">
    <property type="component" value="Unassembled WGS sequence"/>
</dbReference>
<feature type="transmembrane region" description="Helical" evidence="6">
    <location>
        <begin position="278"/>
        <end position="298"/>
    </location>
</feature>
<keyword evidence="2" id="KW-1003">Cell membrane</keyword>